<evidence type="ECO:0000259" key="3">
    <source>
        <dbReference type="Pfam" id="PF00857"/>
    </source>
</evidence>
<dbReference type="InterPro" id="IPR000868">
    <property type="entry name" value="Isochorismatase-like_dom"/>
</dbReference>
<dbReference type="Gene3D" id="3.40.50.850">
    <property type="entry name" value="Isochorismatase-like"/>
    <property type="match status" value="1"/>
</dbReference>
<dbReference type="InterPro" id="IPR036380">
    <property type="entry name" value="Isochorismatase-like_sf"/>
</dbReference>
<organism evidence="4 5">
    <name type="scientific">Conexibacter arvalis</name>
    <dbReference type="NCBI Taxonomy" id="912552"/>
    <lineage>
        <taxon>Bacteria</taxon>
        <taxon>Bacillati</taxon>
        <taxon>Actinomycetota</taxon>
        <taxon>Thermoleophilia</taxon>
        <taxon>Solirubrobacterales</taxon>
        <taxon>Conexibacteraceae</taxon>
        <taxon>Conexibacter</taxon>
    </lineage>
</organism>
<dbReference type="PANTHER" id="PTHR43540:SF1">
    <property type="entry name" value="ISOCHORISMATASE HYDROLASE"/>
    <property type="match status" value="1"/>
</dbReference>
<reference evidence="4 5" key="1">
    <citation type="submission" date="2020-08" db="EMBL/GenBank/DDBJ databases">
        <title>Genomic Encyclopedia of Archaeal and Bacterial Type Strains, Phase II (KMG-II): from individual species to whole genera.</title>
        <authorList>
            <person name="Goeker M."/>
        </authorList>
    </citation>
    <scope>NUCLEOTIDE SEQUENCE [LARGE SCALE GENOMIC DNA]</scope>
    <source>
        <strain evidence="4 5">DSM 23288</strain>
    </source>
</reference>
<sequence length="254" mass="28258">MSVAVWDDVLPEEDRLVFEAAGWGKEVGFGARPVLLVVDVIYNFVGDRPEPILESIKKWRYSCGERGWEGVGQLQRLIAAAREREVPIVYTGMDRRPDGFDQGAWNWKSHRAAEASDIRGSLGNEIVAEVAPRPQDIFFVKDKPSAFHGTHLLDYLIYLGADTVITTGTTTSGCVRASAVDAAQYNFRSIVPEECVWDRSTISHKVNLLDIQMKYGDVKATDEVIAYFRSLPQRPCGDRTPTGKPNTDQEVPAA</sequence>
<dbReference type="Pfam" id="PF00857">
    <property type="entry name" value="Isochorismatase"/>
    <property type="match status" value="1"/>
</dbReference>
<proteinExistence type="predicted"/>
<evidence type="ECO:0000256" key="1">
    <source>
        <dbReference type="ARBA" id="ARBA00022801"/>
    </source>
</evidence>
<gene>
    <name evidence="4" type="ORF">BDZ31_002828</name>
</gene>
<feature type="domain" description="Isochorismatase-like" evidence="3">
    <location>
        <begin position="34"/>
        <end position="218"/>
    </location>
</feature>
<keyword evidence="1" id="KW-0378">Hydrolase</keyword>
<name>A0A840IEI5_9ACTN</name>
<protein>
    <submittedName>
        <fullName evidence="4">Nicotinamidase-related amidase</fullName>
    </submittedName>
</protein>
<dbReference type="EMBL" id="JACHNU010000003">
    <property type="protein sequence ID" value="MBB4663239.1"/>
    <property type="molecule type" value="Genomic_DNA"/>
</dbReference>
<keyword evidence="5" id="KW-1185">Reference proteome</keyword>
<dbReference type="AlphaFoldDB" id="A0A840IEI5"/>
<dbReference type="GO" id="GO:0016787">
    <property type="term" value="F:hydrolase activity"/>
    <property type="evidence" value="ECO:0007669"/>
    <property type="project" value="UniProtKB-KW"/>
</dbReference>
<evidence type="ECO:0000313" key="4">
    <source>
        <dbReference type="EMBL" id="MBB4663239.1"/>
    </source>
</evidence>
<dbReference type="Proteomes" id="UP000585272">
    <property type="component" value="Unassembled WGS sequence"/>
</dbReference>
<feature type="compositionally biased region" description="Polar residues" evidence="2">
    <location>
        <begin position="243"/>
        <end position="254"/>
    </location>
</feature>
<dbReference type="SUPFAM" id="SSF52499">
    <property type="entry name" value="Isochorismatase-like hydrolases"/>
    <property type="match status" value="1"/>
</dbReference>
<evidence type="ECO:0000256" key="2">
    <source>
        <dbReference type="SAM" id="MobiDB-lite"/>
    </source>
</evidence>
<dbReference type="PANTHER" id="PTHR43540">
    <property type="entry name" value="PEROXYUREIDOACRYLATE/UREIDOACRYLATE AMIDOHYDROLASE-RELATED"/>
    <property type="match status" value="1"/>
</dbReference>
<comment type="caution">
    <text evidence="4">The sequence shown here is derived from an EMBL/GenBank/DDBJ whole genome shotgun (WGS) entry which is preliminary data.</text>
</comment>
<feature type="region of interest" description="Disordered" evidence="2">
    <location>
        <begin position="235"/>
        <end position="254"/>
    </location>
</feature>
<dbReference type="InterPro" id="IPR050272">
    <property type="entry name" value="Isochorismatase-like_hydrls"/>
</dbReference>
<accession>A0A840IEI5</accession>
<evidence type="ECO:0000313" key="5">
    <source>
        <dbReference type="Proteomes" id="UP000585272"/>
    </source>
</evidence>